<dbReference type="GO" id="GO:0045616">
    <property type="term" value="P:regulation of keratinocyte differentiation"/>
    <property type="evidence" value="ECO:0007669"/>
    <property type="project" value="TreeGrafter"/>
</dbReference>
<sequence length="211" mass="22732">MSTAGVAAQEIRVPLKTGFLHDGQALRTVRACWGGRSEFENHFLNIDPITMAYSLNSSAQEHLTSLGRAATSAPRSGSHFAEHGPSQKPSLAPLIIPPGEHPGPREEERVACGFRKLSVNGVCASPPPLTPIKSPPSPFPCTALCERGSRPLPPLPISEDLSLDETDCEATSASLRFGDPPGCRFLWIRLLGNMVKLSMTFTELGILHSRE</sequence>
<evidence type="ECO:0000256" key="7">
    <source>
        <dbReference type="ARBA" id="ARBA00023136"/>
    </source>
</evidence>
<organism evidence="12 13">
    <name type="scientific">Puma concolor</name>
    <name type="common">Mountain lion</name>
    <name type="synonym">Felis concolor</name>
    <dbReference type="NCBI Taxonomy" id="9696"/>
    <lineage>
        <taxon>Eukaryota</taxon>
        <taxon>Metazoa</taxon>
        <taxon>Chordata</taxon>
        <taxon>Craniata</taxon>
        <taxon>Vertebrata</taxon>
        <taxon>Euteleostomi</taxon>
        <taxon>Mammalia</taxon>
        <taxon>Eutheria</taxon>
        <taxon>Laurasiatheria</taxon>
        <taxon>Carnivora</taxon>
        <taxon>Feliformia</taxon>
        <taxon>Felidae</taxon>
        <taxon>Felinae</taxon>
        <taxon>Puma</taxon>
    </lineage>
</organism>
<protein>
    <submittedName>
        <fullName evidence="13">ERBB receptor feedback inhibitor 1</fullName>
    </submittedName>
</protein>
<gene>
    <name evidence="13" type="primary">ERRFI1</name>
</gene>
<reference evidence="13" key="1">
    <citation type="submission" date="2025-08" db="UniProtKB">
        <authorList>
            <consortium name="RefSeq"/>
        </authorList>
    </citation>
    <scope>IDENTIFICATION</scope>
    <source>
        <tissue evidence="13">Blood</tissue>
    </source>
</reference>
<evidence type="ECO:0000256" key="8">
    <source>
        <dbReference type="ARBA" id="ARBA00023242"/>
    </source>
</evidence>
<dbReference type="GeneID" id="112848806"/>
<evidence type="ECO:0000259" key="11">
    <source>
        <dbReference type="Pfam" id="PF09027"/>
    </source>
</evidence>
<dbReference type="Pfam" id="PF09027">
    <property type="entry name" value="GTPase_binding"/>
    <property type="match status" value="1"/>
</dbReference>
<proteinExistence type="predicted"/>
<keyword evidence="5" id="KW-0963">Cytoplasm</keyword>
<dbReference type="AlphaFoldDB" id="A0A6P6GY83"/>
<name>A0A6P6GY83_PUMCO</name>
<dbReference type="Proteomes" id="UP000515131">
    <property type="component" value="Unplaced"/>
</dbReference>
<evidence type="ECO:0000256" key="2">
    <source>
        <dbReference type="ARBA" id="ARBA00004236"/>
    </source>
</evidence>
<evidence type="ECO:0000256" key="1">
    <source>
        <dbReference type="ARBA" id="ARBA00004123"/>
    </source>
</evidence>
<dbReference type="InterPro" id="IPR052112">
    <property type="entry name" value="EGFR_SigReg_Kinase"/>
</dbReference>
<evidence type="ECO:0000256" key="9">
    <source>
        <dbReference type="ARBA" id="ARBA00029433"/>
    </source>
</evidence>
<keyword evidence="8" id="KW-0539">Nucleus</keyword>
<keyword evidence="12" id="KW-1185">Reference proteome</keyword>
<feature type="region of interest" description="Disordered" evidence="10">
    <location>
        <begin position="67"/>
        <end position="92"/>
    </location>
</feature>
<evidence type="ECO:0000256" key="10">
    <source>
        <dbReference type="SAM" id="MobiDB-lite"/>
    </source>
</evidence>
<evidence type="ECO:0000256" key="4">
    <source>
        <dbReference type="ARBA" id="ARBA00022475"/>
    </source>
</evidence>
<comment type="subcellular location">
    <subcellularLocation>
        <location evidence="2">Cell membrane</location>
    </subcellularLocation>
    <subcellularLocation>
        <location evidence="3">Cytoplasm</location>
    </subcellularLocation>
    <subcellularLocation>
        <location evidence="9">Endomembrane system</location>
        <topology evidence="9">Peripheral membrane protein</topology>
        <orientation evidence="9">Cytoplasmic side</orientation>
    </subcellularLocation>
    <subcellularLocation>
        <location evidence="1">Nucleus</location>
    </subcellularLocation>
</comment>
<dbReference type="PANTHER" id="PTHR14254">
    <property type="entry name" value="GENE 33 POLYPEPTIDE"/>
    <property type="match status" value="1"/>
</dbReference>
<feature type="domain" description="Cdc42 binding" evidence="11">
    <location>
        <begin position="7"/>
        <end position="62"/>
    </location>
</feature>
<evidence type="ECO:0000256" key="5">
    <source>
        <dbReference type="ARBA" id="ARBA00022490"/>
    </source>
</evidence>
<evidence type="ECO:0000313" key="13">
    <source>
        <dbReference type="RefSeq" id="XP_025768392.1"/>
    </source>
</evidence>
<keyword evidence="4" id="KW-1003">Cell membrane</keyword>
<evidence type="ECO:0000256" key="6">
    <source>
        <dbReference type="ARBA" id="ARBA00022553"/>
    </source>
</evidence>
<evidence type="ECO:0000313" key="12">
    <source>
        <dbReference type="Proteomes" id="UP000515131"/>
    </source>
</evidence>
<dbReference type="RefSeq" id="XP_025768392.1">
    <property type="nucleotide sequence ID" value="XM_025912607.1"/>
</dbReference>
<accession>A0A6P6GY83</accession>
<dbReference type="GO" id="GO:0042059">
    <property type="term" value="P:negative regulation of epidermal growth factor receptor signaling pathway"/>
    <property type="evidence" value="ECO:0007669"/>
    <property type="project" value="TreeGrafter"/>
</dbReference>
<evidence type="ECO:0000256" key="3">
    <source>
        <dbReference type="ARBA" id="ARBA00004496"/>
    </source>
</evidence>
<dbReference type="GO" id="GO:0005737">
    <property type="term" value="C:cytoplasm"/>
    <property type="evidence" value="ECO:0007669"/>
    <property type="project" value="UniProtKB-SubCell"/>
</dbReference>
<dbReference type="InterPro" id="IPR015116">
    <property type="entry name" value="Cdc42-bd-like"/>
</dbReference>
<keyword evidence="7" id="KW-0472">Membrane</keyword>
<keyword evidence="6" id="KW-0597">Phosphoprotein</keyword>
<dbReference type="CTD" id="54206"/>
<dbReference type="KEGG" id="pcoo:112848806"/>
<dbReference type="PANTHER" id="PTHR14254:SF5">
    <property type="entry name" value="ERBB RECEPTOR FEEDBACK INHIBITOR 1"/>
    <property type="match status" value="1"/>
</dbReference>